<dbReference type="Proteomes" id="UP000325672">
    <property type="component" value="Unassembled WGS sequence"/>
</dbReference>
<organism evidence="1 2">
    <name type="scientific">Aspergillus pseudotamarii</name>
    <dbReference type="NCBI Taxonomy" id="132259"/>
    <lineage>
        <taxon>Eukaryota</taxon>
        <taxon>Fungi</taxon>
        <taxon>Dikarya</taxon>
        <taxon>Ascomycota</taxon>
        <taxon>Pezizomycotina</taxon>
        <taxon>Eurotiomycetes</taxon>
        <taxon>Eurotiomycetidae</taxon>
        <taxon>Eurotiales</taxon>
        <taxon>Aspergillaceae</taxon>
        <taxon>Aspergillus</taxon>
        <taxon>Aspergillus subgen. Circumdati</taxon>
    </lineage>
</organism>
<keyword evidence="2" id="KW-1185">Reference proteome</keyword>
<evidence type="ECO:0000313" key="1">
    <source>
        <dbReference type="EMBL" id="KAE8139050.1"/>
    </source>
</evidence>
<dbReference type="EMBL" id="ML743568">
    <property type="protein sequence ID" value="KAE8139050.1"/>
    <property type="molecule type" value="Genomic_DNA"/>
</dbReference>
<dbReference type="RefSeq" id="XP_031915113.1">
    <property type="nucleotide sequence ID" value="XM_032059595.1"/>
</dbReference>
<dbReference type="OrthoDB" id="2157530at2759"/>
<proteinExistence type="predicted"/>
<sequence>MDEKGWPSHDLEIQDKYGLDISIHIDDVEVFPSASEPKCASDAGVYSGSGALLVNMEPGWYLRGGYGFALELGQAHLRGDGLGVCGYPKLGTLSRSTGGCLSCQDGCMTYSATAMSGMSGSPVFLSHNGHAPSVGIHIDSCDIGGWCVRLTVEVLEEILGWANTIYTNKFIRIFSTWRLPREGVYLHFPADGEHAIAAIGEQVPPTMFDILPLYAPSGTGCSALYVFRFRAPPTWPRPSHKWVQWDIATDTVSLASSLQEPCSVKLYSILERGPDVFRVFVKESELVMDVSQDYQQNRRMYSARIWFTTEPKLFSHLTYFTLESGPAN</sequence>
<dbReference type="Gene3D" id="2.40.10.10">
    <property type="entry name" value="Trypsin-like serine proteases"/>
    <property type="match status" value="1"/>
</dbReference>
<dbReference type="InterPro" id="IPR043504">
    <property type="entry name" value="Peptidase_S1_PA_chymotrypsin"/>
</dbReference>
<dbReference type="GeneID" id="43643805"/>
<dbReference type="SUPFAM" id="SSF50494">
    <property type="entry name" value="Trypsin-like serine proteases"/>
    <property type="match status" value="1"/>
</dbReference>
<reference evidence="1 2" key="1">
    <citation type="submission" date="2019-04" db="EMBL/GenBank/DDBJ databases">
        <title>Friends and foes A comparative genomics study of 23 Aspergillus species from section Flavi.</title>
        <authorList>
            <consortium name="DOE Joint Genome Institute"/>
            <person name="Kjaerbolling I."/>
            <person name="Vesth T."/>
            <person name="Frisvad J.C."/>
            <person name="Nybo J.L."/>
            <person name="Theobald S."/>
            <person name="Kildgaard S."/>
            <person name="Isbrandt T."/>
            <person name="Kuo A."/>
            <person name="Sato A."/>
            <person name="Lyhne E.K."/>
            <person name="Kogle M.E."/>
            <person name="Wiebenga A."/>
            <person name="Kun R.S."/>
            <person name="Lubbers R.J."/>
            <person name="Makela M.R."/>
            <person name="Barry K."/>
            <person name="Chovatia M."/>
            <person name="Clum A."/>
            <person name="Daum C."/>
            <person name="Haridas S."/>
            <person name="He G."/>
            <person name="LaButti K."/>
            <person name="Lipzen A."/>
            <person name="Mondo S."/>
            <person name="Riley R."/>
            <person name="Salamov A."/>
            <person name="Simmons B.A."/>
            <person name="Magnuson J.K."/>
            <person name="Henrissat B."/>
            <person name="Mortensen U.H."/>
            <person name="Larsen T.O."/>
            <person name="Devries R.P."/>
            <person name="Grigoriev I.V."/>
            <person name="Machida M."/>
            <person name="Baker S.E."/>
            <person name="Andersen M.R."/>
        </authorList>
    </citation>
    <scope>NUCLEOTIDE SEQUENCE [LARGE SCALE GENOMIC DNA]</scope>
    <source>
        <strain evidence="1 2">CBS 117625</strain>
    </source>
</reference>
<evidence type="ECO:0000313" key="2">
    <source>
        <dbReference type="Proteomes" id="UP000325672"/>
    </source>
</evidence>
<dbReference type="AlphaFoldDB" id="A0A5N6SZ81"/>
<dbReference type="InterPro" id="IPR009003">
    <property type="entry name" value="Peptidase_S1_PA"/>
</dbReference>
<accession>A0A5N6SZ81</accession>
<name>A0A5N6SZ81_ASPPS</name>
<protein>
    <submittedName>
        <fullName evidence="1">Uncharacterized protein</fullName>
    </submittedName>
</protein>
<gene>
    <name evidence="1" type="ORF">BDV38DRAFT_281604</name>
</gene>